<organism evidence="4 5">
    <name type="scientific">Candidatus Scatosoma pullistercoris</name>
    <dbReference type="NCBI Taxonomy" id="2840934"/>
    <lineage>
        <taxon>Bacteria</taxon>
        <taxon>Bacillati</taxon>
        <taxon>Bacillota</taxon>
        <taxon>Clostridia</taxon>
        <taxon>Candidatus Scatosoma</taxon>
    </lineage>
</organism>
<keyword evidence="2" id="KW-0472">Membrane</keyword>
<feature type="signal peptide" evidence="3">
    <location>
        <begin position="1"/>
        <end position="35"/>
    </location>
</feature>
<dbReference type="Proteomes" id="UP000824081">
    <property type="component" value="Unassembled WGS sequence"/>
</dbReference>
<sequence>MKKYRSRVLTFLLASAFSAAALGGAVCLSGMTASAAGVTYTPSRVFTAENSATVGADKDDETAMAFTIPEAGVVSFKRDLALKWYAESEEGVVEAKYLSMKFAFKDTNFSSVTVAFETAPATALKDKKATNRIVFENTDGGLVVKVNDDETGTVLTEAILSAATDEMELSLSETDGDQKAGDDEFFVMINGIRVGTFENVGANFAEYFSASATTPMVPFAFSADFPEDSGNDVSTTVLFSELNGQDFTLANGSVSDTAKPVLVVNEDVISFALGMPYSLDYQVIDVLDTSVTNKTEYYQYDPTDEEASYASLSTSVYFFDTVYTTGEGESAKTTSVYLEEGMEFVSVRFTLEDDSHEDDDAAVYYLAWYADETVRPSAPTHDTELDYIRVDRNEVGPYYTGITNDDAAGTTTVTAEGEALFAEYQAAVEKAAEGVYAGSNSYVYLPSLKGLISDDDTGYKNLEFTIYYKTESSSSASSSSGLDYDELRLGVSSAGMYEFKVAATDKVGNSMYFYLDGHKTYVTADTVWEIEEIPSFTFSVINNGLSVEEDDESMPDTGFIDVTYNLSDFTVTGLSGYGETYGLYYFDTVAFQNKYSVFSSSELVNIKFETLKEMEKADVSEGKADKLREDPVRYFAALYAQALSDRLGLEITGEDLLNEDSEGNVILRRIEEYDSTIDEDDFPEEWEKSDNKYHWDASSQSFRPQEQGTYLIFAVFTDSQLFGNYAAAYKAISVDADIDSIPGETEWLQNNIASIVLFSIAGVMLIVVIILLLVKPSDESLEDVDEADDKKKKKAKKSKKEKTGKKDKSSEK</sequence>
<evidence type="ECO:0000256" key="1">
    <source>
        <dbReference type="SAM" id="MobiDB-lite"/>
    </source>
</evidence>
<evidence type="ECO:0000256" key="2">
    <source>
        <dbReference type="SAM" id="Phobius"/>
    </source>
</evidence>
<feature type="compositionally biased region" description="Basic residues" evidence="1">
    <location>
        <begin position="791"/>
        <end position="803"/>
    </location>
</feature>
<feature type="chain" id="PRO_5038593007" evidence="3">
    <location>
        <begin position="36"/>
        <end position="812"/>
    </location>
</feature>
<evidence type="ECO:0000313" key="5">
    <source>
        <dbReference type="Proteomes" id="UP000824081"/>
    </source>
</evidence>
<reference evidence="4" key="2">
    <citation type="journal article" date="2021" name="PeerJ">
        <title>Extensive microbial diversity within the chicken gut microbiome revealed by metagenomics and culture.</title>
        <authorList>
            <person name="Gilroy R."/>
            <person name="Ravi A."/>
            <person name="Getino M."/>
            <person name="Pursley I."/>
            <person name="Horton D.L."/>
            <person name="Alikhan N.F."/>
            <person name="Baker D."/>
            <person name="Gharbi K."/>
            <person name="Hall N."/>
            <person name="Watson M."/>
            <person name="Adriaenssens E.M."/>
            <person name="Foster-Nyarko E."/>
            <person name="Jarju S."/>
            <person name="Secka A."/>
            <person name="Antonio M."/>
            <person name="Oren A."/>
            <person name="Chaudhuri R.R."/>
            <person name="La Ragione R."/>
            <person name="Hildebrand F."/>
            <person name="Pallen M.J."/>
        </authorList>
    </citation>
    <scope>NUCLEOTIDE SEQUENCE</scope>
    <source>
        <strain evidence="4">11687</strain>
    </source>
</reference>
<name>A0A9D1SGD0_9FIRM</name>
<feature type="region of interest" description="Disordered" evidence="1">
    <location>
        <begin position="779"/>
        <end position="812"/>
    </location>
</feature>
<evidence type="ECO:0000313" key="4">
    <source>
        <dbReference type="EMBL" id="HIU58687.1"/>
    </source>
</evidence>
<keyword evidence="2" id="KW-1133">Transmembrane helix</keyword>
<feature type="transmembrane region" description="Helical" evidence="2">
    <location>
        <begin position="752"/>
        <end position="774"/>
    </location>
</feature>
<keyword evidence="2" id="KW-0812">Transmembrane</keyword>
<reference evidence="4" key="1">
    <citation type="submission" date="2020-10" db="EMBL/GenBank/DDBJ databases">
        <authorList>
            <person name="Gilroy R."/>
        </authorList>
    </citation>
    <scope>NUCLEOTIDE SEQUENCE</scope>
    <source>
        <strain evidence="4">11687</strain>
    </source>
</reference>
<proteinExistence type="predicted"/>
<dbReference type="EMBL" id="DVMZ01000030">
    <property type="protein sequence ID" value="HIU58687.1"/>
    <property type="molecule type" value="Genomic_DNA"/>
</dbReference>
<gene>
    <name evidence="4" type="ORF">IAC57_01160</name>
</gene>
<protein>
    <submittedName>
        <fullName evidence="4">Uncharacterized protein</fullName>
    </submittedName>
</protein>
<keyword evidence="3" id="KW-0732">Signal</keyword>
<comment type="caution">
    <text evidence="4">The sequence shown here is derived from an EMBL/GenBank/DDBJ whole genome shotgun (WGS) entry which is preliminary data.</text>
</comment>
<accession>A0A9D1SGD0</accession>
<dbReference type="AlphaFoldDB" id="A0A9D1SGD0"/>
<evidence type="ECO:0000256" key="3">
    <source>
        <dbReference type="SAM" id="SignalP"/>
    </source>
</evidence>